<dbReference type="GeneID" id="80004945"/>
<protein>
    <submittedName>
        <fullName evidence="1">Uncharacterized protein</fullName>
    </submittedName>
</protein>
<dbReference type="EMBL" id="MN813684">
    <property type="protein sequence ID" value="QHB37217.1"/>
    <property type="molecule type" value="Genomic_DNA"/>
</dbReference>
<name>A0A6B9L6E7_9CAUD</name>
<sequence>MTERQNAIDMLADLLGEQTFARNITEPNDEQVTVVEVDVEHLAAFLTDEGYRRVMTRTEDDPVAAAQRAADEAGIPLVIEMDPETRAAVRRLRESAEPRLRGGIEL</sequence>
<dbReference type="KEGG" id="vg:80004945"/>
<evidence type="ECO:0000313" key="2">
    <source>
        <dbReference type="Proteomes" id="UP000464752"/>
    </source>
</evidence>
<gene>
    <name evidence="1" type="primary">83</name>
    <name evidence="1" type="ORF">SEA_TERIJ_83</name>
</gene>
<organism evidence="1 2">
    <name type="scientific">Microbacterium phage Terij</name>
    <dbReference type="NCBI Taxonomy" id="2686229"/>
    <lineage>
        <taxon>Viruses</taxon>
        <taxon>Duplodnaviria</taxon>
        <taxon>Heunggongvirae</taxon>
        <taxon>Uroviricota</taxon>
        <taxon>Caudoviricetes</taxon>
        <taxon>Hodgkinviridae</taxon>
        <taxon>Margaeryvirus</taxon>
        <taxon>Margaeryvirus terij</taxon>
    </lineage>
</organism>
<proteinExistence type="predicted"/>
<keyword evidence="2" id="KW-1185">Reference proteome</keyword>
<reference evidence="1 2" key="1">
    <citation type="submission" date="2019-12" db="EMBL/GenBank/DDBJ databases">
        <authorList>
            <person name="Kistler A.K."/>
            <person name="Garlena R.A."/>
            <person name="Russell D.A."/>
            <person name="Pope W.H."/>
            <person name="Jacobs-Sera D."/>
            <person name="Hatfull G.F."/>
        </authorList>
    </citation>
    <scope>NUCLEOTIDE SEQUENCE [LARGE SCALE GENOMIC DNA]</scope>
</reference>
<dbReference type="Proteomes" id="UP000464752">
    <property type="component" value="Segment"/>
</dbReference>
<accession>A0A6B9L6E7</accession>
<dbReference type="RefSeq" id="YP_010751279.1">
    <property type="nucleotide sequence ID" value="NC_073367.1"/>
</dbReference>
<evidence type="ECO:0000313" key="1">
    <source>
        <dbReference type="EMBL" id="QHB37217.1"/>
    </source>
</evidence>